<dbReference type="PANTHER" id="PTHR42711">
    <property type="entry name" value="ABC TRANSPORTER ATP-BINDING PROTEIN"/>
    <property type="match status" value="1"/>
</dbReference>
<dbReference type="SMART" id="SM00382">
    <property type="entry name" value="AAA"/>
    <property type="match status" value="1"/>
</dbReference>
<dbReference type="GO" id="GO:0043215">
    <property type="term" value="P:daunorubicin transport"/>
    <property type="evidence" value="ECO:0007669"/>
    <property type="project" value="InterPro"/>
</dbReference>
<evidence type="ECO:0000256" key="4">
    <source>
        <dbReference type="ARBA" id="ARBA00049985"/>
    </source>
</evidence>
<evidence type="ECO:0000256" key="2">
    <source>
        <dbReference type="ARBA" id="ARBA00022741"/>
    </source>
</evidence>
<comment type="caution">
    <text evidence="7">The sequence shown here is derived from an EMBL/GenBank/DDBJ whole genome shotgun (WGS) entry which is preliminary data.</text>
</comment>
<evidence type="ECO:0000256" key="5">
    <source>
        <dbReference type="SAM" id="MobiDB-lite"/>
    </source>
</evidence>
<protein>
    <submittedName>
        <fullName evidence="7">ABC transporter ATP-binding protein</fullName>
    </submittedName>
</protein>
<evidence type="ECO:0000259" key="6">
    <source>
        <dbReference type="PROSITE" id="PS50893"/>
    </source>
</evidence>
<dbReference type="GO" id="GO:0016887">
    <property type="term" value="F:ATP hydrolysis activity"/>
    <property type="evidence" value="ECO:0007669"/>
    <property type="project" value="InterPro"/>
</dbReference>
<keyword evidence="1" id="KW-0813">Transport</keyword>
<dbReference type="InterPro" id="IPR003439">
    <property type="entry name" value="ABC_transporter-like_ATP-bd"/>
</dbReference>
<feature type="compositionally biased region" description="Polar residues" evidence="5">
    <location>
        <begin position="1"/>
        <end position="11"/>
    </location>
</feature>
<evidence type="ECO:0000256" key="1">
    <source>
        <dbReference type="ARBA" id="ARBA00022448"/>
    </source>
</evidence>
<dbReference type="InterPro" id="IPR003593">
    <property type="entry name" value="AAA+_ATPase"/>
</dbReference>
<dbReference type="Pfam" id="PF00005">
    <property type="entry name" value="ABC_tran"/>
    <property type="match status" value="1"/>
</dbReference>
<dbReference type="InterPro" id="IPR005894">
    <property type="entry name" value="DrrA"/>
</dbReference>
<dbReference type="EMBL" id="RZHH01000001">
    <property type="protein sequence ID" value="RYJ19615.1"/>
    <property type="molecule type" value="Genomic_DNA"/>
</dbReference>
<dbReference type="PANTHER" id="PTHR42711:SF5">
    <property type="entry name" value="ABC TRANSPORTER ATP-BINDING PROTEIN NATA"/>
    <property type="match status" value="1"/>
</dbReference>
<evidence type="ECO:0000256" key="3">
    <source>
        <dbReference type="ARBA" id="ARBA00022840"/>
    </source>
</evidence>
<feature type="region of interest" description="Disordered" evidence="5">
    <location>
        <begin position="1"/>
        <end position="27"/>
    </location>
</feature>
<dbReference type="RefSeq" id="WP_129783171.1">
    <property type="nucleotide sequence ID" value="NZ_RZHH01000001.1"/>
</dbReference>
<gene>
    <name evidence="7" type="ORF">ELS19_01095</name>
</gene>
<feature type="region of interest" description="Disordered" evidence="5">
    <location>
        <begin position="345"/>
        <end position="365"/>
    </location>
</feature>
<keyword evidence="2" id="KW-0547">Nucleotide-binding</keyword>
<evidence type="ECO:0000313" key="7">
    <source>
        <dbReference type="EMBL" id="RYJ19615.1"/>
    </source>
</evidence>
<comment type="similarity">
    <text evidence="4">Belongs to the ABC transporter superfamily. Drug exporter-1 (DrugE1) (TC 3.A.1.105) family.</text>
</comment>
<dbReference type="Proteomes" id="UP000294028">
    <property type="component" value="Unassembled WGS sequence"/>
</dbReference>
<name>A0A482TVG8_9EURY</name>
<organism evidence="7 8">
    <name type="scientific">Halogeometricum borinquense</name>
    <dbReference type="NCBI Taxonomy" id="60847"/>
    <lineage>
        <taxon>Archaea</taxon>
        <taxon>Methanobacteriati</taxon>
        <taxon>Methanobacteriota</taxon>
        <taxon>Stenosarchaea group</taxon>
        <taxon>Halobacteria</taxon>
        <taxon>Halobacteriales</taxon>
        <taxon>Haloferacaceae</taxon>
        <taxon>Halogeometricum</taxon>
    </lineage>
</organism>
<dbReference type="SUPFAM" id="SSF52540">
    <property type="entry name" value="P-loop containing nucleoside triphosphate hydrolases"/>
    <property type="match status" value="1"/>
</dbReference>
<dbReference type="InterPro" id="IPR050763">
    <property type="entry name" value="ABC_transporter_ATP-binding"/>
</dbReference>
<proteinExistence type="inferred from homology"/>
<keyword evidence="3 7" id="KW-0067">ATP-binding</keyword>
<reference evidence="7 8" key="1">
    <citation type="submission" date="2018-12" db="EMBL/GenBank/DDBJ databases">
        <title>Genome analysis provides insights into bioremediation potentialities of Halogeometricum borinquense strain N11.</title>
        <authorList>
            <person name="Najjari A."/>
            <person name="Youssef N."/>
            <person name="Fhoula I."/>
            <person name="Ben Dhia O."/>
            <person name="Mahjoubi M."/>
            <person name="Ouzari H.I."/>
            <person name="Cherif A."/>
        </authorList>
    </citation>
    <scope>NUCLEOTIDE SEQUENCE [LARGE SCALE GENOMIC DNA]</scope>
    <source>
        <strain evidence="7 8">N11</strain>
    </source>
</reference>
<dbReference type="PROSITE" id="PS50893">
    <property type="entry name" value="ABC_TRANSPORTER_2"/>
    <property type="match status" value="1"/>
</dbReference>
<accession>A0A482TVG8</accession>
<dbReference type="NCBIfam" id="TIGR01188">
    <property type="entry name" value="drrA"/>
    <property type="match status" value="1"/>
</dbReference>
<dbReference type="AlphaFoldDB" id="A0A482TVG8"/>
<dbReference type="Gene3D" id="3.40.50.300">
    <property type="entry name" value="P-loop containing nucleotide triphosphate hydrolases"/>
    <property type="match status" value="1"/>
</dbReference>
<dbReference type="InterPro" id="IPR027417">
    <property type="entry name" value="P-loop_NTPase"/>
</dbReference>
<evidence type="ECO:0000313" key="8">
    <source>
        <dbReference type="Proteomes" id="UP000294028"/>
    </source>
</evidence>
<feature type="domain" description="ABC transporter" evidence="6">
    <location>
        <begin position="35"/>
        <end position="266"/>
    </location>
</feature>
<dbReference type="GO" id="GO:0005524">
    <property type="term" value="F:ATP binding"/>
    <property type="evidence" value="ECO:0007669"/>
    <property type="project" value="UniProtKB-KW"/>
</dbReference>
<sequence length="365" mass="39419">MNAPRSTVQTNRADRSDAANQSGAADQSDAAQLAIDATDVHVTYDDGTEAVCGVNLSVSAGEFFGFLGPNGAGKTTTIKTLAALLRPNQGSVSINGFDIENDSKAVRESIGYMAQETSVDEALTARENVRFACDIYGVPAGERDERVDELLALVNLTHVADKRAENFSGGMKKRLDAATVLVHRPPVVFLDEPTTGLDPEARIRFWEYLRSINERGTTVVLTTQYLEEVDRLCDRLAVIQDGEIIATDTPDALKSRVGGDIIELALDDPAARTTERATRIVRESNAFEAATIETTDRGLIITSEHAREAVTDLFVSLDDADITVTGLDIRSPTLDDVFLSITGERSNSSDLSPQHGVTSMQEVSK</sequence>
<feature type="compositionally biased region" description="Low complexity" evidence="5">
    <location>
        <begin position="18"/>
        <end position="27"/>
    </location>
</feature>
<dbReference type="GO" id="GO:1900753">
    <property type="term" value="P:doxorubicin transport"/>
    <property type="evidence" value="ECO:0007669"/>
    <property type="project" value="InterPro"/>
</dbReference>